<proteinExistence type="predicted"/>
<comment type="caution">
    <text evidence="1">The sequence shown here is derived from an EMBL/GenBank/DDBJ whole genome shotgun (WGS) entry which is preliminary data.</text>
</comment>
<name>A0A9J5ZLE9_SOLCO</name>
<dbReference type="EMBL" id="JACXVP010000004">
    <property type="protein sequence ID" value="KAG5612969.1"/>
    <property type="molecule type" value="Genomic_DNA"/>
</dbReference>
<sequence>MNRIVLAIDVDEQHLRQANGHATEVVSLMIAAMTRYNMIVTTNSYDKNFELIQNLILALQHVHDVVVQCFKRLCWDSHRGLLWGGAIAKCIETHCLGFSPVRLTF</sequence>
<reference evidence="1 2" key="1">
    <citation type="submission" date="2020-09" db="EMBL/GenBank/DDBJ databases">
        <title>De no assembly of potato wild relative species, Solanum commersonii.</title>
        <authorList>
            <person name="Cho K."/>
        </authorList>
    </citation>
    <scope>NUCLEOTIDE SEQUENCE [LARGE SCALE GENOMIC DNA]</scope>
    <source>
        <strain evidence="1">LZ3.2</strain>
        <tissue evidence="1">Leaf</tissue>
    </source>
</reference>
<protein>
    <submittedName>
        <fullName evidence="1">Uncharacterized protein</fullName>
    </submittedName>
</protein>
<evidence type="ECO:0000313" key="1">
    <source>
        <dbReference type="EMBL" id="KAG5612969.1"/>
    </source>
</evidence>
<organism evidence="1 2">
    <name type="scientific">Solanum commersonii</name>
    <name type="common">Commerson's wild potato</name>
    <name type="synonym">Commerson's nightshade</name>
    <dbReference type="NCBI Taxonomy" id="4109"/>
    <lineage>
        <taxon>Eukaryota</taxon>
        <taxon>Viridiplantae</taxon>
        <taxon>Streptophyta</taxon>
        <taxon>Embryophyta</taxon>
        <taxon>Tracheophyta</taxon>
        <taxon>Spermatophyta</taxon>
        <taxon>Magnoliopsida</taxon>
        <taxon>eudicotyledons</taxon>
        <taxon>Gunneridae</taxon>
        <taxon>Pentapetalae</taxon>
        <taxon>asterids</taxon>
        <taxon>lamiids</taxon>
        <taxon>Solanales</taxon>
        <taxon>Solanaceae</taxon>
        <taxon>Solanoideae</taxon>
        <taxon>Solaneae</taxon>
        <taxon>Solanum</taxon>
    </lineage>
</organism>
<gene>
    <name evidence="1" type="ORF">H5410_024250</name>
</gene>
<dbReference type="Proteomes" id="UP000824120">
    <property type="component" value="Chromosome 4"/>
</dbReference>
<accession>A0A9J5ZLE9</accession>
<dbReference type="AlphaFoldDB" id="A0A9J5ZLE9"/>
<evidence type="ECO:0000313" key="2">
    <source>
        <dbReference type="Proteomes" id="UP000824120"/>
    </source>
</evidence>
<keyword evidence="2" id="KW-1185">Reference proteome</keyword>